<dbReference type="EMBL" id="JBAKAZ010000042">
    <property type="protein sequence ID" value="MEL0630125.1"/>
    <property type="molecule type" value="Genomic_DNA"/>
</dbReference>
<gene>
    <name evidence="2" type="ORF">V6256_10970</name>
</gene>
<proteinExistence type="predicted"/>
<comment type="caution">
    <text evidence="2">The sequence shown here is derived from an EMBL/GenBank/DDBJ whole genome shotgun (WGS) entry which is preliminary data.</text>
</comment>
<accession>A0ABU9GS22</accession>
<name>A0ABU9GS22_9GAMM</name>
<evidence type="ECO:0000313" key="3">
    <source>
        <dbReference type="Proteomes" id="UP001369082"/>
    </source>
</evidence>
<evidence type="ECO:0000256" key="1">
    <source>
        <dbReference type="SAM" id="MobiDB-lite"/>
    </source>
</evidence>
<dbReference type="Proteomes" id="UP001369082">
    <property type="component" value="Unassembled WGS sequence"/>
</dbReference>
<reference evidence="2 3" key="1">
    <citation type="submission" date="2024-02" db="EMBL/GenBank/DDBJ databases">
        <title>Bacteria isolated from the canopy kelp, Nereocystis luetkeana.</title>
        <authorList>
            <person name="Pfister C.A."/>
            <person name="Younker I.T."/>
            <person name="Light S.H."/>
        </authorList>
    </citation>
    <scope>NUCLEOTIDE SEQUENCE [LARGE SCALE GENOMIC DNA]</scope>
    <source>
        <strain evidence="2 3">TI.1.05</strain>
    </source>
</reference>
<keyword evidence="3" id="KW-1185">Reference proteome</keyword>
<feature type="compositionally biased region" description="Basic and acidic residues" evidence="1">
    <location>
        <begin position="38"/>
        <end position="50"/>
    </location>
</feature>
<sequence>MRCASVRPTNASFAVCASPPCQRIAVSRSVARPSCKKRSLDDQGNDKKLPFDANHSAPLKGSLKVEINYS</sequence>
<organism evidence="2 3">
    <name type="scientific">Psychromonas aquatilis</name>
    <dbReference type="NCBI Taxonomy" id="2005072"/>
    <lineage>
        <taxon>Bacteria</taxon>
        <taxon>Pseudomonadati</taxon>
        <taxon>Pseudomonadota</taxon>
        <taxon>Gammaproteobacteria</taxon>
        <taxon>Alteromonadales</taxon>
        <taxon>Psychromonadaceae</taxon>
        <taxon>Psychromonas</taxon>
    </lineage>
</organism>
<evidence type="ECO:0000313" key="2">
    <source>
        <dbReference type="EMBL" id="MEL0630125.1"/>
    </source>
</evidence>
<feature type="region of interest" description="Disordered" evidence="1">
    <location>
        <begin position="35"/>
        <end position="55"/>
    </location>
</feature>
<protein>
    <submittedName>
        <fullName evidence="2">Uncharacterized protein</fullName>
    </submittedName>
</protein>